<dbReference type="AlphaFoldDB" id="A0A4Y2N3V6"/>
<feature type="signal peptide" evidence="1">
    <location>
        <begin position="1"/>
        <end position="19"/>
    </location>
</feature>
<sequence length="118" mass="12999">MAFPWNTFLISFFTPIVRWHHSLDAVSCWLFSCKCAAPPSSFGYFIIVHALTELHVIGSGIRTGACPVCLVLPAERKGPVADVGIRAHGKASCRVVDESKLPCSRCVKDSMGFYKHVF</sequence>
<proteinExistence type="predicted"/>
<dbReference type="EMBL" id="BGPR01008366">
    <property type="protein sequence ID" value="GBN33359.1"/>
    <property type="molecule type" value="Genomic_DNA"/>
</dbReference>
<gene>
    <name evidence="2" type="ORF">AVEN_145213_1</name>
</gene>
<evidence type="ECO:0000313" key="3">
    <source>
        <dbReference type="Proteomes" id="UP000499080"/>
    </source>
</evidence>
<keyword evidence="1" id="KW-0732">Signal</keyword>
<organism evidence="2 3">
    <name type="scientific">Araneus ventricosus</name>
    <name type="common">Orbweaver spider</name>
    <name type="synonym">Epeira ventricosa</name>
    <dbReference type="NCBI Taxonomy" id="182803"/>
    <lineage>
        <taxon>Eukaryota</taxon>
        <taxon>Metazoa</taxon>
        <taxon>Ecdysozoa</taxon>
        <taxon>Arthropoda</taxon>
        <taxon>Chelicerata</taxon>
        <taxon>Arachnida</taxon>
        <taxon>Araneae</taxon>
        <taxon>Araneomorphae</taxon>
        <taxon>Entelegynae</taxon>
        <taxon>Araneoidea</taxon>
        <taxon>Araneidae</taxon>
        <taxon>Araneus</taxon>
    </lineage>
</organism>
<evidence type="ECO:0008006" key="4">
    <source>
        <dbReference type="Google" id="ProtNLM"/>
    </source>
</evidence>
<evidence type="ECO:0000256" key="1">
    <source>
        <dbReference type="SAM" id="SignalP"/>
    </source>
</evidence>
<name>A0A4Y2N3V6_ARAVE</name>
<accession>A0A4Y2N3V6</accession>
<protein>
    <recommendedName>
        <fullName evidence="4">Secreted protein</fullName>
    </recommendedName>
</protein>
<keyword evidence="3" id="KW-1185">Reference proteome</keyword>
<reference evidence="2 3" key="1">
    <citation type="journal article" date="2019" name="Sci. Rep.">
        <title>Orb-weaving spider Araneus ventricosus genome elucidates the spidroin gene catalogue.</title>
        <authorList>
            <person name="Kono N."/>
            <person name="Nakamura H."/>
            <person name="Ohtoshi R."/>
            <person name="Moran D.A.P."/>
            <person name="Shinohara A."/>
            <person name="Yoshida Y."/>
            <person name="Fujiwara M."/>
            <person name="Mori M."/>
            <person name="Tomita M."/>
            <person name="Arakawa K."/>
        </authorList>
    </citation>
    <scope>NUCLEOTIDE SEQUENCE [LARGE SCALE GENOMIC DNA]</scope>
</reference>
<feature type="chain" id="PRO_5021366437" description="Secreted protein" evidence="1">
    <location>
        <begin position="20"/>
        <end position="118"/>
    </location>
</feature>
<comment type="caution">
    <text evidence="2">The sequence shown here is derived from an EMBL/GenBank/DDBJ whole genome shotgun (WGS) entry which is preliminary data.</text>
</comment>
<evidence type="ECO:0000313" key="2">
    <source>
        <dbReference type="EMBL" id="GBN33359.1"/>
    </source>
</evidence>
<dbReference type="Proteomes" id="UP000499080">
    <property type="component" value="Unassembled WGS sequence"/>
</dbReference>